<reference evidence="1 2" key="1">
    <citation type="submission" date="2017-05" db="EMBL/GenBank/DDBJ databases">
        <authorList>
            <person name="Varghese N."/>
            <person name="Submissions S."/>
        </authorList>
    </citation>
    <scope>NUCLEOTIDE SEQUENCE [LARGE SCALE GENOMIC DNA]</scope>
    <source>
        <strain evidence="1 2">DSM 25457</strain>
    </source>
</reference>
<proteinExistence type="predicted"/>
<sequence>MKKPGCLAGRQPGLVVDRDSSNSLTASMKHFASVRLIAEILISRNRFGLIRFRVVGPNPQSELDIQVASVRFRTDPSVPSGLLNHPQSNIN</sequence>
<accession>A0ABY1Q6K3</accession>
<dbReference type="Proteomes" id="UP001158067">
    <property type="component" value="Unassembled WGS sequence"/>
</dbReference>
<evidence type="ECO:0000313" key="2">
    <source>
        <dbReference type="Proteomes" id="UP001158067"/>
    </source>
</evidence>
<gene>
    <name evidence="1" type="ORF">SAMN06265222_10777</name>
</gene>
<comment type="caution">
    <text evidence="1">The sequence shown here is derived from an EMBL/GenBank/DDBJ whole genome shotgun (WGS) entry which is preliminary data.</text>
</comment>
<organism evidence="1 2">
    <name type="scientific">Neorhodopirellula lusitana</name>
    <dbReference type="NCBI Taxonomy" id="445327"/>
    <lineage>
        <taxon>Bacteria</taxon>
        <taxon>Pseudomonadati</taxon>
        <taxon>Planctomycetota</taxon>
        <taxon>Planctomycetia</taxon>
        <taxon>Pirellulales</taxon>
        <taxon>Pirellulaceae</taxon>
        <taxon>Neorhodopirellula</taxon>
    </lineage>
</organism>
<evidence type="ECO:0000313" key="1">
    <source>
        <dbReference type="EMBL" id="SMP61340.1"/>
    </source>
</evidence>
<keyword evidence="2" id="KW-1185">Reference proteome</keyword>
<name>A0ABY1Q6K3_9BACT</name>
<protein>
    <submittedName>
        <fullName evidence="1">Uncharacterized protein</fullName>
    </submittedName>
</protein>
<dbReference type="EMBL" id="FXUG01000007">
    <property type="protein sequence ID" value="SMP61340.1"/>
    <property type="molecule type" value="Genomic_DNA"/>
</dbReference>